<reference evidence="14" key="1">
    <citation type="submission" date="2015-09" db="EMBL/GenBank/DDBJ databases">
        <title>Draft Genome Sequences of Two Novel Amoeba-resistant Intranuclear Bacteria, Candidatus Berkiella cookevillensis and Candidatus Berkiella aquae.</title>
        <authorList>
            <person name="Mehari Y.T."/>
            <person name="Arivett B.A."/>
            <person name="Farone A.L."/>
            <person name="Gunderson J.H."/>
            <person name="Farone M.B."/>
        </authorList>
    </citation>
    <scope>NUCLEOTIDE SEQUENCE [LARGE SCALE GENOMIC DNA]</scope>
    <source>
        <strain evidence="14">CC99</strain>
    </source>
</reference>
<comment type="function">
    <text evidence="1 12">Required for the export of heme to the periplasm for the biogenesis of c-type cytochromes.</text>
</comment>
<dbReference type="AlphaFoldDB" id="A0A0Q9YT56"/>
<reference evidence="15" key="2">
    <citation type="journal article" date="2016" name="Genome Announc.">
        <title>Draft Genome Sequences of Two Novel Amoeba-Resistant Intranuclear Bacteria, 'Candidatus Berkiella cookevillensis' and 'Candidatus Berkiella aquae'.</title>
        <authorList>
            <person name="Mehari Y.T."/>
            <person name="Arivett B.A."/>
            <person name="Farone A.L."/>
            <person name="Gunderson J.H."/>
            <person name="Farone M.B."/>
        </authorList>
    </citation>
    <scope>NUCLEOTIDE SEQUENCE</scope>
    <source>
        <strain evidence="15">CC99</strain>
    </source>
</reference>
<evidence type="ECO:0000256" key="10">
    <source>
        <dbReference type="ARBA" id="ARBA00022989"/>
    </source>
</evidence>
<evidence type="ECO:0000313" key="15">
    <source>
        <dbReference type="EMBL" id="MCS5708587.1"/>
    </source>
</evidence>
<keyword evidence="8 13" id="KW-0812">Transmembrane</keyword>
<organism evidence="14">
    <name type="scientific">Candidatus Berkiella cookevillensis</name>
    <dbReference type="NCBI Taxonomy" id="437022"/>
    <lineage>
        <taxon>Bacteria</taxon>
        <taxon>Pseudomonadati</taxon>
        <taxon>Pseudomonadota</taxon>
        <taxon>Gammaproteobacteria</taxon>
        <taxon>Candidatus Berkiellales</taxon>
        <taxon>Candidatus Berkiellaceae</taxon>
        <taxon>Candidatus Berkiella</taxon>
    </lineage>
</organism>
<evidence type="ECO:0000256" key="5">
    <source>
        <dbReference type="ARBA" id="ARBA00022448"/>
    </source>
</evidence>
<evidence type="ECO:0000256" key="4">
    <source>
        <dbReference type="ARBA" id="ARBA00016452"/>
    </source>
</evidence>
<dbReference type="InterPro" id="IPR026031">
    <property type="entry name" value="Cyt_c_CcmB_bac"/>
</dbReference>
<evidence type="ECO:0000256" key="13">
    <source>
        <dbReference type="SAM" id="Phobius"/>
    </source>
</evidence>
<dbReference type="STRING" id="437022.CC99x_00052"/>
<evidence type="ECO:0000256" key="12">
    <source>
        <dbReference type="PIRNR" id="PIRNR002764"/>
    </source>
</evidence>
<dbReference type="GO" id="GO:1903607">
    <property type="term" value="P:cytochrome c biosynthetic process"/>
    <property type="evidence" value="ECO:0007669"/>
    <property type="project" value="TreeGrafter"/>
</dbReference>
<dbReference type="OrthoDB" id="9799895at2"/>
<reference evidence="15" key="3">
    <citation type="submission" date="2021-06" db="EMBL/GenBank/DDBJ databases">
        <title>Genomic Description and Analysis of Intracellular Bacteria, Candidatus Berkiella cookevillensis and Candidatus Berkiella aquae.</title>
        <authorList>
            <person name="Kidane D.T."/>
            <person name="Mehari Y.T."/>
            <person name="Rice F.C."/>
            <person name="Arivett B.A."/>
            <person name="Farone A.L."/>
            <person name="Berk S.G."/>
            <person name="Farone M.B."/>
        </authorList>
    </citation>
    <scope>NUCLEOTIDE SEQUENCE</scope>
    <source>
        <strain evidence="15">CC99</strain>
    </source>
</reference>
<proteinExistence type="inferred from homology"/>
<feature type="transmembrane region" description="Helical" evidence="13">
    <location>
        <begin position="92"/>
        <end position="114"/>
    </location>
</feature>
<protein>
    <recommendedName>
        <fullName evidence="4 12">Heme exporter protein B</fullName>
    </recommendedName>
</protein>
<feature type="transmembrane region" description="Helical" evidence="13">
    <location>
        <begin position="121"/>
        <end position="149"/>
    </location>
</feature>
<dbReference type="PIRSF" id="PIRSF002764">
    <property type="entry name" value="CcmB"/>
    <property type="match status" value="1"/>
</dbReference>
<keyword evidence="6 12" id="KW-1003">Cell membrane</keyword>
<name>A0A0Q9YT56_9GAMM</name>
<evidence type="ECO:0000256" key="9">
    <source>
        <dbReference type="ARBA" id="ARBA00022748"/>
    </source>
</evidence>
<feature type="transmembrane region" description="Helical" evidence="13">
    <location>
        <begin position="54"/>
        <end position="72"/>
    </location>
</feature>
<dbReference type="PANTHER" id="PTHR30070">
    <property type="entry name" value="HEME EXPORTER PROTEIN B"/>
    <property type="match status" value="1"/>
</dbReference>
<comment type="subcellular location">
    <subcellularLocation>
        <location evidence="2">Cell inner membrane</location>
        <topology evidence="2">Multi-pass membrane protein</topology>
    </subcellularLocation>
</comment>
<keyword evidence="9 12" id="KW-0201">Cytochrome c-type biogenesis</keyword>
<evidence type="ECO:0000313" key="16">
    <source>
        <dbReference type="Proteomes" id="UP000051494"/>
    </source>
</evidence>
<evidence type="ECO:0000256" key="8">
    <source>
        <dbReference type="ARBA" id="ARBA00022692"/>
    </source>
</evidence>
<keyword evidence="7 12" id="KW-0997">Cell inner membrane</keyword>
<feature type="transmembrane region" description="Helical" evidence="13">
    <location>
        <begin position="195"/>
        <end position="217"/>
    </location>
</feature>
<keyword evidence="10 13" id="KW-1133">Transmembrane helix</keyword>
<accession>A0A0Q9YT56</accession>
<comment type="caution">
    <text evidence="14">The sequence shown here is derived from an EMBL/GenBank/DDBJ whole genome shotgun (WGS) entry which is preliminary data.</text>
</comment>
<dbReference type="PRINTS" id="PR01414">
    <property type="entry name" value="CCMBBIOGNSIS"/>
</dbReference>
<evidence type="ECO:0000313" key="14">
    <source>
        <dbReference type="EMBL" id="KRG19831.1"/>
    </source>
</evidence>
<dbReference type="Proteomes" id="UP000051494">
    <property type="component" value="Unassembled WGS sequence"/>
</dbReference>
<feature type="transmembrane region" description="Helical" evidence="13">
    <location>
        <begin position="161"/>
        <end position="183"/>
    </location>
</feature>
<dbReference type="EMBL" id="LKHV01000001">
    <property type="protein sequence ID" value="KRG19831.1"/>
    <property type="molecule type" value="Genomic_DNA"/>
</dbReference>
<feature type="transmembrane region" description="Helical" evidence="13">
    <location>
        <begin position="23"/>
        <end position="42"/>
    </location>
</feature>
<dbReference type="PANTHER" id="PTHR30070:SF1">
    <property type="entry name" value="CYTOCHROME C BIOGENESIS B-RELATED"/>
    <property type="match status" value="1"/>
</dbReference>
<keyword evidence="11 12" id="KW-0472">Membrane</keyword>
<evidence type="ECO:0000256" key="2">
    <source>
        <dbReference type="ARBA" id="ARBA00004429"/>
    </source>
</evidence>
<evidence type="ECO:0000256" key="11">
    <source>
        <dbReference type="ARBA" id="ARBA00023136"/>
    </source>
</evidence>
<evidence type="ECO:0000256" key="7">
    <source>
        <dbReference type="ARBA" id="ARBA00022519"/>
    </source>
</evidence>
<dbReference type="GO" id="GO:0015232">
    <property type="term" value="F:heme transmembrane transporter activity"/>
    <property type="evidence" value="ECO:0007669"/>
    <property type="project" value="InterPro"/>
</dbReference>
<comment type="similarity">
    <text evidence="3 12">Belongs to the CcmB/CycW/HelB family.</text>
</comment>
<dbReference type="EMBL" id="LKHV02000001">
    <property type="protein sequence ID" value="MCS5708587.1"/>
    <property type="molecule type" value="Genomic_DNA"/>
</dbReference>
<keyword evidence="5 12" id="KW-0813">Transport</keyword>
<evidence type="ECO:0000256" key="3">
    <source>
        <dbReference type="ARBA" id="ARBA00010544"/>
    </source>
</evidence>
<evidence type="ECO:0000256" key="6">
    <source>
        <dbReference type="ARBA" id="ARBA00022475"/>
    </source>
</evidence>
<dbReference type="GO" id="GO:0005886">
    <property type="term" value="C:plasma membrane"/>
    <property type="evidence" value="ECO:0007669"/>
    <property type="project" value="UniProtKB-SubCell"/>
</dbReference>
<dbReference type="RefSeq" id="WP_057622451.1">
    <property type="nucleotide sequence ID" value="NZ_LKHV02000001.1"/>
</dbReference>
<dbReference type="GO" id="GO:0017004">
    <property type="term" value="P:cytochrome complex assembly"/>
    <property type="evidence" value="ECO:0007669"/>
    <property type="project" value="UniProtKB-KW"/>
</dbReference>
<evidence type="ECO:0000256" key="1">
    <source>
        <dbReference type="ARBA" id="ARBA00002442"/>
    </source>
</evidence>
<gene>
    <name evidence="14" type="primary">ccmB</name>
    <name evidence="14" type="ORF">CC99x_00052</name>
    <name evidence="15" type="ORF">CC99x_006650</name>
</gene>
<dbReference type="Pfam" id="PF03379">
    <property type="entry name" value="CcmB"/>
    <property type="match status" value="1"/>
</dbReference>
<sequence length="223" mass="24742">MIKVLAHYFTTELTLMLRNKGDWIPVLLLYSLTIALFGFSLSRESELLIRVSPVVIWVAVLFSMLTMSELALRKDLEEGWLSQLKLSPYPLWLFMLAKALAYWLVLGLGFIVLLPIVSFWLYFNVSLAVGLGLVFLITTPALILLMILAASLTVGLPQPGLLLGLLLLPLYTPILILGQSAVATLQLMQKPMFECALLAAISIVCALFLPFLCSLTLQQTSEE</sequence>
<dbReference type="InterPro" id="IPR003544">
    <property type="entry name" value="Cyt_c_biogenesis_CcmB"/>
</dbReference>
<keyword evidence="16" id="KW-1185">Reference proteome</keyword>